<dbReference type="SUPFAM" id="SSF49764">
    <property type="entry name" value="HSP20-like chaperones"/>
    <property type="match status" value="1"/>
</dbReference>
<evidence type="ECO:0000259" key="5">
    <source>
        <dbReference type="PROSITE" id="PS01031"/>
    </source>
</evidence>
<accession>A0A0A7BZ71</accession>
<dbReference type="EMBL" id="CAJHNJ030000011">
    <property type="protein sequence ID" value="CAG9109390.1"/>
    <property type="molecule type" value="Genomic_DNA"/>
</dbReference>
<dbReference type="Pfam" id="PF00011">
    <property type="entry name" value="HSP20"/>
    <property type="match status" value="1"/>
</dbReference>
<dbReference type="PANTHER" id="PTHR45640">
    <property type="entry name" value="HEAT SHOCK PROTEIN HSP-12.2-RELATED"/>
    <property type="match status" value="1"/>
</dbReference>
<name>A0A0A7BZ71_PLUXY</name>
<dbReference type="Gene3D" id="2.60.40.790">
    <property type="match status" value="1"/>
</dbReference>
<evidence type="ECO:0000313" key="7">
    <source>
        <dbReference type="EMBL" id="CAG9109390.1"/>
    </source>
</evidence>
<evidence type="ECO:0000256" key="4">
    <source>
        <dbReference type="SAM" id="SignalP"/>
    </source>
</evidence>
<dbReference type="GO" id="GO:0005737">
    <property type="term" value="C:cytoplasm"/>
    <property type="evidence" value="ECO:0007669"/>
    <property type="project" value="TreeGrafter"/>
</dbReference>
<feature type="domain" description="SHSP" evidence="5">
    <location>
        <begin position="81"/>
        <end position="191"/>
    </location>
</feature>
<dbReference type="InterPro" id="IPR008978">
    <property type="entry name" value="HSP20-like_chaperone"/>
</dbReference>
<keyword evidence="4" id="KW-0732">Signal</keyword>
<feature type="chain" id="PRO_5036291368" evidence="4">
    <location>
        <begin position="28"/>
        <end position="214"/>
    </location>
</feature>
<proteinExistence type="evidence at transcript level"/>
<evidence type="ECO:0000256" key="2">
    <source>
        <dbReference type="PROSITE-ProRule" id="PRU00285"/>
    </source>
</evidence>
<sequence length="214" mass="23421">MGDIGRKTFLLAAAVTFLIISPRHIMAEETCAGKEKTDKAETAANTLYDQDFGMALTPEDLLTTMLSPFSSPWMMRDYFRPWRLSAVNDLGSTIKTDKDKFQVNLDVQHFTPDEITVKTDDGFIIVEGKHEEKKDDHGMVARQFVRKYSLPRGTRPETVSSSISADGVLTVTAPLDPSAAVGLRVVPIEKTGPVRKVKKAEGDGVDGSCNGQTG</sequence>
<evidence type="ECO:0000313" key="8">
    <source>
        <dbReference type="Proteomes" id="UP000653454"/>
    </source>
</evidence>
<evidence type="ECO:0000256" key="3">
    <source>
        <dbReference type="RuleBase" id="RU003616"/>
    </source>
</evidence>
<comment type="similarity">
    <text evidence="2 3">Belongs to the small heat shock protein (HSP20) family.</text>
</comment>
<dbReference type="PANTHER" id="PTHR45640:SF13">
    <property type="entry name" value="HEAT SHOCK PROTEIN 22-RELATED"/>
    <property type="match status" value="1"/>
</dbReference>
<keyword evidence="1 6" id="KW-0346">Stress response</keyword>
<dbReference type="GO" id="GO:0005634">
    <property type="term" value="C:nucleus"/>
    <property type="evidence" value="ECO:0007669"/>
    <property type="project" value="TreeGrafter"/>
</dbReference>
<dbReference type="AlphaFoldDB" id="A0A0A7BZ71"/>
<dbReference type="PROSITE" id="PS01031">
    <property type="entry name" value="SHSP"/>
    <property type="match status" value="1"/>
</dbReference>
<organism evidence="6">
    <name type="scientific">Plutella xylostella</name>
    <name type="common">Diamondback moth</name>
    <name type="synonym">Plutella maculipennis</name>
    <dbReference type="NCBI Taxonomy" id="51655"/>
    <lineage>
        <taxon>Eukaryota</taxon>
        <taxon>Metazoa</taxon>
        <taxon>Ecdysozoa</taxon>
        <taxon>Arthropoda</taxon>
        <taxon>Hexapoda</taxon>
        <taxon>Insecta</taxon>
        <taxon>Pterygota</taxon>
        <taxon>Neoptera</taxon>
        <taxon>Endopterygota</taxon>
        <taxon>Lepidoptera</taxon>
        <taxon>Glossata</taxon>
        <taxon>Ditrysia</taxon>
        <taxon>Yponomeutoidea</taxon>
        <taxon>Plutellidae</taxon>
        <taxon>Plutella</taxon>
    </lineage>
</organism>
<feature type="signal peptide" evidence="4">
    <location>
        <begin position="1"/>
        <end position="27"/>
    </location>
</feature>
<dbReference type="Proteomes" id="UP000653454">
    <property type="component" value="Unassembled WGS sequence"/>
</dbReference>
<dbReference type="CDD" id="cd06526">
    <property type="entry name" value="metazoan_ACD"/>
    <property type="match status" value="1"/>
</dbReference>
<evidence type="ECO:0000313" key="6">
    <source>
        <dbReference type="EMBL" id="AHW45920.1"/>
    </source>
</evidence>
<dbReference type="GO" id="GO:0042026">
    <property type="term" value="P:protein refolding"/>
    <property type="evidence" value="ECO:0007669"/>
    <property type="project" value="TreeGrafter"/>
</dbReference>
<gene>
    <name evidence="7" type="ORF">PLXY2_LOCUS4161</name>
</gene>
<protein>
    <submittedName>
        <fullName evidence="7">(diamondback moth) hypothetical protein</fullName>
    </submittedName>
    <submittedName>
        <fullName evidence="6">Small heat shock protein</fullName>
    </submittedName>
</protein>
<dbReference type="GO" id="GO:0009408">
    <property type="term" value="P:response to heat"/>
    <property type="evidence" value="ECO:0007669"/>
    <property type="project" value="TreeGrafter"/>
</dbReference>
<dbReference type="EMBL" id="KJ461918">
    <property type="protein sequence ID" value="AHW45920.1"/>
    <property type="molecule type" value="mRNA"/>
</dbReference>
<dbReference type="GO" id="GO:0051082">
    <property type="term" value="F:unfolded protein binding"/>
    <property type="evidence" value="ECO:0007669"/>
    <property type="project" value="TreeGrafter"/>
</dbReference>
<reference evidence="6" key="1">
    <citation type="journal article" date="2015" name="Cell Stress Chaperones">
        <title>Identification of multiple small heat-shock protein genes in Plutella xylostella (L.) and their expression profiles in response to abiotic stresses.</title>
        <authorList>
            <person name="Chen X."/>
            <person name="Zhang Y."/>
        </authorList>
    </citation>
    <scope>NUCLEOTIDE SEQUENCE</scope>
</reference>
<keyword evidence="8" id="KW-1185">Reference proteome</keyword>
<reference evidence="7" key="2">
    <citation type="submission" date="2020-11" db="EMBL/GenBank/DDBJ databases">
        <authorList>
            <person name="Whiteford S."/>
        </authorList>
    </citation>
    <scope>NUCLEOTIDE SEQUENCE</scope>
</reference>
<dbReference type="InterPro" id="IPR001436">
    <property type="entry name" value="Alpha-crystallin/sHSP_animal"/>
</dbReference>
<dbReference type="InterPro" id="IPR002068">
    <property type="entry name" value="A-crystallin/Hsp20_dom"/>
</dbReference>
<dbReference type="PRINTS" id="PR00299">
    <property type="entry name" value="ACRYSTALLIN"/>
</dbReference>
<evidence type="ECO:0000256" key="1">
    <source>
        <dbReference type="ARBA" id="ARBA00023016"/>
    </source>
</evidence>